<evidence type="ECO:0000256" key="5">
    <source>
        <dbReference type="ARBA" id="ARBA00022989"/>
    </source>
</evidence>
<keyword evidence="3" id="KW-0812">Transmembrane</keyword>
<dbReference type="STRING" id="253628.A0A0D1YHD0"/>
<dbReference type="EMBL" id="KN847565">
    <property type="protein sequence ID" value="KIW00247.1"/>
    <property type="molecule type" value="Genomic_DNA"/>
</dbReference>
<dbReference type="InterPro" id="IPR020904">
    <property type="entry name" value="Sc_DH/Rdtase_CS"/>
</dbReference>
<protein>
    <recommendedName>
        <fullName evidence="10">Short-chain dehydrogenase/reductase 3</fullName>
    </recommendedName>
    <alternativeName>
        <fullName evidence="11">Retinal short-chain dehydrogenase/reductase 1</fullName>
    </alternativeName>
</protein>
<evidence type="ECO:0000256" key="1">
    <source>
        <dbReference type="ARBA" id="ARBA00004141"/>
    </source>
</evidence>
<dbReference type="Pfam" id="PF00106">
    <property type="entry name" value="adh_short"/>
    <property type="match status" value="1"/>
</dbReference>
<evidence type="ECO:0000256" key="11">
    <source>
        <dbReference type="ARBA" id="ARBA00082544"/>
    </source>
</evidence>
<dbReference type="Gene3D" id="3.40.50.720">
    <property type="entry name" value="NAD(P)-binding Rossmann-like Domain"/>
    <property type="match status" value="1"/>
</dbReference>
<evidence type="ECO:0000256" key="9">
    <source>
        <dbReference type="ARBA" id="ARBA00059620"/>
    </source>
</evidence>
<keyword evidence="8" id="KW-0472">Membrane</keyword>
<dbReference type="SUPFAM" id="SSF51735">
    <property type="entry name" value="NAD(P)-binding Rossmann-fold domains"/>
    <property type="match status" value="1"/>
</dbReference>
<dbReference type="PANTHER" id="PTHR24322">
    <property type="entry name" value="PKSB"/>
    <property type="match status" value="1"/>
</dbReference>
<evidence type="ECO:0000313" key="14">
    <source>
        <dbReference type="Proteomes" id="UP000053259"/>
    </source>
</evidence>
<evidence type="ECO:0000256" key="7">
    <source>
        <dbReference type="ARBA" id="ARBA00023098"/>
    </source>
</evidence>
<dbReference type="GO" id="GO:0016020">
    <property type="term" value="C:membrane"/>
    <property type="evidence" value="ECO:0007669"/>
    <property type="project" value="UniProtKB-SubCell"/>
</dbReference>
<keyword evidence="6" id="KW-0560">Oxidoreductase</keyword>
<dbReference type="PRINTS" id="PR00080">
    <property type="entry name" value="SDRFAMILY"/>
</dbReference>
<dbReference type="InterPro" id="IPR002347">
    <property type="entry name" value="SDR_fam"/>
</dbReference>
<comment type="similarity">
    <text evidence="2 12">Belongs to the short-chain dehydrogenases/reductases (SDR) family.</text>
</comment>
<dbReference type="GO" id="GO:0052650">
    <property type="term" value="F:all-trans-retinol dehydrogenase (NADP+) activity"/>
    <property type="evidence" value="ECO:0007669"/>
    <property type="project" value="UniProtKB-ARBA"/>
</dbReference>
<evidence type="ECO:0000256" key="8">
    <source>
        <dbReference type="ARBA" id="ARBA00023136"/>
    </source>
</evidence>
<evidence type="ECO:0000313" key="13">
    <source>
        <dbReference type="EMBL" id="KIW00247.1"/>
    </source>
</evidence>
<evidence type="ECO:0000256" key="2">
    <source>
        <dbReference type="ARBA" id="ARBA00006484"/>
    </source>
</evidence>
<evidence type="ECO:0000256" key="10">
    <source>
        <dbReference type="ARBA" id="ARBA00068717"/>
    </source>
</evidence>
<comment type="function">
    <text evidence="9">Catalyzes the reduction of all-trans-retinal to all-trans-retinol in the presence of NADPH.</text>
</comment>
<dbReference type="InParanoid" id="A0A0D1YHD0"/>
<evidence type="ECO:0000256" key="6">
    <source>
        <dbReference type="ARBA" id="ARBA00023002"/>
    </source>
</evidence>
<reference evidence="13 14" key="1">
    <citation type="submission" date="2015-01" db="EMBL/GenBank/DDBJ databases">
        <title>The Genome Sequence of Ochroconis gallopava CBS43764.</title>
        <authorList>
            <consortium name="The Broad Institute Genomics Platform"/>
            <person name="Cuomo C."/>
            <person name="de Hoog S."/>
            <person name="Gorbushina A."/>
            <person name="Stielow B."/>
            <person name="Teixiera M."/>
            <person name="Abouelleil A."/>
            <person name="Chapman S.B."/>
            <person name="Priest M."/>
            <person name="Young S.K."/>
            <person name="Wortman J."/>
            <person name="Nusbaum C."/>
            <person name="Birren B."/>
        </authorList>
    </citation>
    <scope>NUCLEOTIDE SEQUENCE [LARGE SCALE GENOMIC DNA]</scope>
    <source>
        <strain evidence="13 14">CBS 43764</strain>
    </source>
</reference>
<gene>
    <name evidence="13" type="ORF">PV09_08138</name>
</gene>
<evidence type="ECO:0000256" key="4">
    <source>
        <dbReference type="ARBA" id="ARBA00022857"/>
    </source>
</evidence>
<keyword evidence="7" id="KW-0443">Lipid metabolism</keyword>
<dbReference type="VEuPathDB" id="FungiDB:PV09_08138"/>
<proteinExistence type="inferred from homology"/>
<dbReference type="InterPro" id="IPR036291">
    <property type="entry name" value="NAD(P)-bd_dom_sf"/>
</dbReference>
<dbReference type="FunFam" id="3.40.50.720:FF:000131">
    <property type="entry name" value="Short-chain dehydrogenase/reductase 3"/>
    <property type="match status" value="1"/>
</dbReference>
<evidence type="ECO:0000256" key="3">
    <source>
        <dbReference type="ARBA" id="ARBA00022692"/>
    </source>
</evidence>
<dbReference type="RefSeq" id="XP_016210116.1">
    <property type="nucleotide sequence ID" value="XM_016361996.1"/>
</dbReference>
<comment type="subcellular location">
    <subcellularLocation>
        <location evidence="1">Membrane</location>
        <topology evidence="1">Multi-pass membrane protein</topology>
    </subcellularLocation>
</comment>
<name>A0A0D1YHD0_9PEZI</name>
<dbReference type="OrthoDB" id="10253736at2759"/>
<dbReference type="HOGENOM" id="CLU_010194_5_0_1"/>
<keyword evidence="5" id="KW-1133">Transmembrane helix</keyword>
<dbReference type="GeneID" id="27316111"/>
<accession>A0A0D1YHD0</accession>
<dbReference type="PROSITE" id="PS00061">
    <property type="entry name" value="ADH_SHORT"/>
    <property type="match status" value="1"/>
</dbReference>
<dbReference type="AlphaFoldDB" id="A0A0D1YHD0"/>
<dbReference type="Proteomes" id="UP000053259">
    <property type="component" value="Unassembled WGS sequence"/>
</dbReference>
<sequence length="354" mass="39020">MLGLPREGVTVEWLLQPFKAVIFQPVITGLLLAVVFEKPLEAQSVIYQLFGSHITITGLRNGLGVLCGLGLLFRANKWLSRQALNNWTSDRSWKWDREVVVITGGSSGIGEILVHAFGGKGIKVASLDIQSPRKPLPASARFYSADITSVKAIGEAGRRIRDDLGEATVLILNAGIGSGETILAEPVEMLEKTFQVNTLSHFYLAREFLPHMIKHNHGHVVTVASMASFTPIASNVQYSCTKASALSFHEGLAQELKHRYSSPRVRTTVVHPFWTRTPLIERLMTSPHFKKFVLEPETVAGAIVDQIMKGESAQIILPTRFSLLAPLLRGLPSWLQVAVRDADKSLMDIDAVKR</sequence>
<dbReference type="PANTHER" id="PTHR24322:SF736">
    <property type="entry name" value="RETINOL DEHYDROGENASE 10"/>
    <property type="match status" value="1"/>
</dbReference>
<keyword evidence="14" id="KW-1185">Reference proteome</keyword>
<keyword evidence="4" id="KW-0521">NADP</keyword>
<organism evidence="13 14">
    <name type="scientific">Verruconis gallopava</name>
    <dbReference type="NCBI Taxonomy" id="253628"/>
    <lineage>
        <taxon>Eukaryota</taxon>
        <taxon>Fungi</taxon>
        <taxon>Dikarya</taxon>
        <taxon>Ascomycota</taxon>
        <taxon>Pezizomycotina</taxon>
        <taxon>Dothideomycetes</taxon>
        <taxon>Pleosporomycetidae</taxon>
        <taxon>Venturiales</taxon>
        <taxon>Sympoventuriaceae</taxon>
        <taxon>Verruconis</taxon>
    </lineage>
</organism>
<evidence type="ECO:0000256" key="12">
    <source>
        <dbReference type="RuleBase" id="RU000363"/>
    </source>
</evidence>
<dbReference type="PRINTS" id="PR00081">
    <property type="entry name" value="GDHRDH"/>
</dbReference>